<sequence>MERKANVPFTIILLVTMMVLIITSMFVLKVEPHIPLVVCLLLATLFGRFLQIRWNEIEKAMIDGLKVGIKPIFILALVGIVIAVWMMSGTVPTLLFYGLSVISPEWFAVSTLFICMIVSSFTGSSFTTVGTIGVAMMGIGTALGIDPAIAAGAVVCGACFGDKMSPLSDTTNFAPGIVGVDLFEHIRHLLWTTIPSFVITVFLFLLIGRTQTSTSSNDIGLMLASLDSKFTISVITLASPLLVVFLAMKRYPTIPVLVIGVLTGIITAAFVQGNSDVAEWFTVVQHGFEIETGNEVVDGIVNRGGLQSMMWSISLVMIALTLGGVIQRIGVIDTLLTQLKKNLSSRGNLISATAASSIGVNVVTGEQYLSILLPGKTFESFYTKLDVAKKNLSRTLEDAGTLVNPLIPWGVSGAFFASTLGVDVIHYLPYAFFLLLSPFMTILFGYLGIGVAEGKSIGK</sequence>
<dbReference type="InterPro" id="IPR004770">
    <property type="entry name" value="Na/H_antiport_NhaC"/>
</dbReference>
<dbReference type="Proteomes" id="UP001287282">
    <property type="component" value="Unassembled WGS sequence"/>
</dbReference>
<comment type="subcellular location">
    <subcellularLocation>
        <location evidence="1">Cell membrane</location>
        <topology evidence="1">Multi-pass membrane protein</topology>
    </subcellularLocation>
</comment>
<evidence type="ECO:0000256" key="2">
    <source>
        <dbReference type="ARBA" id="ARBA00022448"/>
    </source>
</evidence>
<feature type="transmembrane region" description="Helical" evidence="9">
    <location>
        <begin position="399"/>
        <end position="421"/>
    </location>
</feature>
<comment type="similarity">
    <text evidence="8">Belongs to the NhaC Na(+)/H(+) (TC 2.A.35) antiporter family.</text>
</comment>
<keyword evidence="12" id="KW-1185">Reference proteome</keyword>
<feature type="transmembrane region" description="Helical" evidence="9">
    <location>
        <begin position="72"/>
        <end position="100"/>
    </location>
</feature>
<feature type="transmembrane region" description="Helical" evidence="9">
    <location>
        <begin position="34"/>
        <end position="51"/>
    </location>
</feature>
<dbReference type="RefSeq" id="WP_317120503.1">
    <property type="nucleotide sequence ID" value="NZ_JAWJBA010000001.1"/>
</dbReference>
<evidence type="ECO:0000256" key="1">
    <source>
        <dbReference type="ARBA" id="ARBA00004651"/>
    </source>
</evidence>
<comment type="caution">
    <text evidence="11">The sequence shown here is derived from an EMBL/GenBank/DDBJ whole genome shotgun (WGS) entry which is preliminary data.</text>
</comment>
<evidence type="ECO:0000313" key="12">
    <source>
        <dbReference type="Proteomes" id="UP001287282"/>
    </source>
</evidence>
<feature type="transmembrane region" description="Helical" evidence="9">
    <location>
        <begin position="228"/>
        <end position="247"/>
    </location>
</feature>
<evidence type="ECO:0000256" key="8">
    <source>
        <dbReference type="ARBA" id="ARBA00038435"/>
    </source>
</evidence>
<protein>
    <submittedName>
        <fullName evidence="11">Na+/H+ antiporter NhaC</fullName>
    </submittedName>
</protein>
<dbReference type="PANTHER" id="PTHR33451">
    <property type="entry name" value="MALATE-2H(+)/NA(+)-LACTATE ANTIPORTER"/>
    <property type="match status" value="1"/>
</dbReference>
<feature type="transmembrane region" description="Helical" evidence="9">
    <location>
        <begin position="254"/>
        <end position="271"/>
    </location>
</feature>
<keyword evidence="6 9" id="KW-1133">Transmembrane helix</keyword>
<evidence type="ECO:0000256" key="4">
    <source>
        <dbReference type="ARBA" id="ARBA00022475"/>
    </source>
</evidence>
<evidence type="ECO:0000256" key="7">
    <source>
        <dbReference type="ARBA" id="ARBA00023136"/>
    </source>
</evidence>
<dbReference type="Pfam" id="PF03553">
    <property type="entry name" value="Na_H_antiporter"/>
    <property type="match status" value="1"/>
</dbReference>
<feature type="transmembrane region" description="Helical" evidence="9">
    <location>
        <begin position="309"/>
        <end position="331"/>
    </location>
</feature>
<feature type="transmembrane region" description="Helical" evidence="9">
    <location>
        <begin position="189"/>
        <end position="208"/>
    </location>
</feature>
<organism evidence="11 12">
    <name type="scientific">Alkalihalophilus lindianensis</name>
    <dbReference type="NCBI Taxonomy" id="1630542"/>
    <lineage>
        <taxon>Bacteria</taxon>
        <taxon>Bacillati</taxon>
        <taxon>Bacillota</taxon>
        <taxon>Bacilli</taxon>
        <taxon>Bacillales</taxon>
        <taxon>Bacillaceae</taxon>
        <taxon>Alkalihalophilus</taxon>
    </lineage>
</organism>
<evidence type="ECO:0000256" key="9">
    <source>
        <dbReference type="SAM" id="Phobius"/>
    </source>
</evidence>
<proteinExistence type="inferred from homology"/>
<dbReference type="PANTHER" id="PTHR33451:SF6">
    <property type="entry name" value="NA(+)_H(+) ANTIPORTER NHAC"/>
    <property type="match status" value="1"/>
</dbReference>
<evidence type="ECO:0000256" key="3">
    <source>
        <dbReference type="ARBA" id="ARBA00022449"/>
    </source>
</evidence>
<keyword evidence="7 9" id="KW-0472">Membrane</keyword>
<dbReference type="EMBL" id="JAWJBA010000001">
    <property type="protein sequence ID" value="MDV2683182.1"/>
    <property type="molecule type" value="Genomic_DNA"/>
</dbReference>
<name>A0ABU3X5K5_9BACI</name>
<keyword evidence="5 9" id="KW-0812">Transmembrane</keyword>
<reference evidence="11 12" key="1">
    <citation type="submission" date="2023-10" db="EMBL/GenBank/DDBJ databases">
        <title>Screening of Alkalihalobacillus lindianensis BZ-TG-R113 and Its Alleviation of Salt Stress on Rapeseed Growth.</title>
        <authorList>
            <person name="Zhao B."/>
            <person name="Guo T."/>
        </authorList>
    </citation>
    <scope>NUCLEOTIDE SEQUENCE [LARGE SCALE GENOMIC DNA]</scope>
    <source>
        <strain evidence="11 12">BZ-TG-R113</strain>
    </source>
</reference>
<feature type="domain" description="Na+/H+ antiporter NhaC-like C-terminal" evidence="10">
    <location>
        <begin position="157"/>
        <end position="449"/>
    </location>
</feature>
<dbReference type="InterPro" id="IPR018461">
    <property type="entry name" value="Na/H_Antiport_NhaC-like_C"/>
</dbReference>
<feature type="transmembrane region" description="Helical" evidence="9">
    <location>
        <begin position="427"/>
        <end position="449"/>
    </location>
</feature>
<gene>
    <name evidence="11" type="primary">nhaC</name>
    <name evidence="11" type="ORF">RYX56_02225</name>
</gene>
<evidence type="ECO:0000256" key="6">
    <source>
        <dbReference type="ARBA" id="ARBA00022989"/>
    </source>
</evidence>
<keyword evidence="2" id="KW-0813">Transport</keyword>
<feature type="transmembrane region" description="Helical" evidence="9">
    <location>
        <begin position="106"/>
        <end position="129"/>
    </location>
</feature>
<evidence type="ECO:0000313" key="11">
    <source>
        <dbReference type="EMBL" id="MDV2683182.1"/>
    </source>
</evidence>
<keyword evidence="3" id="KW-0050">Antiport</keyword>
<keyword evidence="4" id="KW-1003">Cell membrane</keyword>
<evidence type="ECO:0000259" key="10">
    <source>
        <dbReference type="Pfam" id="PF03553"/>
    </source>
</evidence>
<dbReference type="NCBIfam" id="TIGR00931">
    <property type="entry name" value="antiport_nhaC"/>
    <property type="match status" value="1"/>
</dbReference>
<dbReference type="InterPro" id="IPR052180">
    <property type="entry name" value="NhaC_Na-H+_Antiporter"/>
</dbReference>
<feature type="transmembrane region" description="Helical" evidence="9">
    <location>
        <begin position="7"/>
        <end position="28"/>
    </location>
</feature>
<accession>A0ABU3X5K5</accession>
<evidence type="ECO:0000256" key="5">
    <source>
        <dbReference type="ARBA" id="ARBA00022692"/>
    </source>
</evidence>